<name>A0AA42CFB7_9PROT</name>
<feature type="domain" description="Peptidase M16 N-terminal" evidence="5">
    <location>
        <begin position="14"/>
        <end position="159"/>
    </location>
</feature>
<dbReference type="PROSITE" id="PS00143">
    <property type="entry name" value="INSULINASE"/>
    <property type="match status" value="1"/>
</dbReference>
<comment type="similarity">
    <text evidence="2 4">Belongs to the peptidase M16 family.</text>
</comment>
<dbReference type="RefSeq" id="WP_264715885.1">
    <property type="nucleotide sequence ID" value="NZ_JAPDNT010000028.1"/>
</dbReference>
<evidence type="ECO:0000256" key="4">
    <source>
        <dbReference type="RuleBase" id="RU004447"/>
    </source>
</evidence>
<organism evidence="7 8">
    <name type="scientific">Limobrevibacterium gyesilva</name>
    <dbReference type="NCBI Taxonomy" id="2991712"/>
    <lineage>
        <taxon>Bacteria</taxon>
        <taxon>Pseudomonadati</taxon>
        <taxon>Pseudomonadota</taxon>
        <taxon>Alphaproteobacteria</taxon>
        <taxon>Acetobacterales</taxon>
        <taxon>Acetobacteraceae</taxon>
        <taxon>Limobrevibacterium</taxon>
    </lineage>
</organism>
<evidence type="ECO:0000313" key="8">
    <source>
        <dbReference type="Proteomes" id="UP001165679"/>
    </source>
</evidence>
<dbReference type="PANTHER" id="PTHR11851">
    <property type="entry name" value="METALLOPROTEASE"/>
    <property type="match status" value="1"/>
</dbReference>
<feature type="domain" description="Peptidase M16 C-terminal" evidence="6">
    <location>
        <begin position="168"/>
        <end position="339"/>
    </location>
</feature>
<proteinExistence type="inferred from homology"/>
<dbReference type="InterPro" id="IPR001431">
    <property type="entry name" value="Pept_M16_Zn_BS"/>
</dbReference>
<comment type="caution">
    <text evidence="7">The sequence shown here is derived from an EMBL/GenBank/DDBJ whole genome shotgun (WGS) entry which is preliminary data.</text>
</comment>
<dbReference type="Pfam" id="PF00675">
    <property type="entry name" value="Peptidase_M16"/>
    <property type="match status" value="1"/>
</dbReference>
<dbReference type="PANTHER" id="PTHR11851:SF49">
    <property type="entry name" value="MITOCHONDRIAL-PROCESSING PEPTIDASE SUBUNIT ALPHA"/>
    <property type="match status" value="1"/>
</dbReference>
<dbReference type="AlphaFoldDB" id="A0AA42CFB7"/>
<gene>
    <name evidence="7" type="ORF">OL599_20835</name>
</gene>
<evidence type="ECO:0000256" key="1">
    <source>
        <dbReference type="ARBA" id="ARBA00001947"/>
    </source>
</evidence>
<dbReference type="Pfam" id="PF05193">
    <property type="entry name" value="Peptidase_M16_C"/>
    <property type="match status" value="1"/>
</dbReference>
<dbReference type="Proteomes" id="UP001165679">
    <property type="component" value="Unassembled WGS sequence"/>
</dbReference>
<reference evidence="7" key="2">
    <citation type="submission" date="2022-10" db="EMBL/GenBank/DDBJ databases">
        <authorList>
            <person name="Trinh H.N."/>
        </authorList>
    </citation>
    <scope>NUCLEOTIDE SEQUENCE</scope>
    <source>
        <strain evidence="7">RN2-1</strain>
    </source>
</reference>
<evidence type="ECO:0000313" key="7">
    <source>
        <dbReference type="EMBL" id="MCW3477018.1"/>
    </source>
</evidence>
<keyword evidence="3" id="KW-0378">Hydrolase</keyword>
<keyword evidence="3" id="KW-0482">Metalloprotease</keyword>
<dbReference type="InterPro" id="IPR050361">
    <property type="entry name" value="MPP/UQCRC_Complex"/>
</dbReference>
<dbReference type="GO" id="GO:0046872">
    <property type="term" value="F:metal ion binding"/>
    <property type="evidence" value="ECO:0007669"/>
    <property type="project" value="InterPro"/>
</dbReference>
<evidence type="ECO:0000256" key="3">
    <source>
        <dbReference type="ARBA" id="ARBA00023049"/>
    </source>
</evidence>
<protein>
    <submittedName>
        <fullName evidence="7">Insulinase family protein</fullName>
    </submittedName>
</protein>
<sequence length="422" mass="44572">MQIDQTTLPGGLTVVTARLPAFETVAVMVVVRAGSRDEHAGNSGVAHFLEHMAFKGTATRSAFDIAIDIECMGASINAFTSQEITAYHIVGLKDAVAEAVAILGDVLTQSRYAAEDVDLERGVIAQEIARNGDDPNALCIKGFVATAYPDQPLGRPVLGDPAFVAGATRDDLLAFIGRNYVTGNMVVTATGDVDHAWLLDLVGRHFAAIPAGPAPDGRAAPRYAGGFHRDQRSDFKQVNLVLGFPSVPVDAPGFFAHKMLSAALGGGMSSPLFQEVRQKRGLVYGVGAGSNHGSDFGLVLIQAGTTPDKLATCLEVACTEALRVSDAVQERDFMRARNHLLAELATVKERPFQLAIYLAGQFFRHGRATGPEVDLAAVRAVPVEDLKRAAETLFACAPTLSMVGPVGEADYFGIVTGVLGGE</sequence>
<dbReference type="InterPro" id="IPR011765">
    <property type="entry name" value="Pept_M16_N"/>
</dbReference>
<dbReference type="EMBL" id="JAPDNT010000028">
    <property type="protein sequence ID" value="MCW3477018.1"/>
    <property type="molecule type" value="Genomic_DNA"/>
</dbReference>
<dbReference type="Gene3D" id="3.30.830.10">
    <property type="entry name" value="Metalloenzyme, LuxS/M16 peptidase-like"/>
    <property type="match status" value="2"/>
</dbReference>
<evidence type="ECO:0000259" key="6">
    <source>
        <dbReference type="Pfam" id="PF05193"/>
    </source>
</evidence>
<dbReference type="GO" id="GO:0004222">
    <property type="term" value="F:metalloendopeptidase activity"/>
    <property type="evidence" value="ECO:0007669"/>
    <property type="project" value="InterPro"/>
</dbReference>
<accession>A0AA42CFB7</accession>
<evidence type="ECO:0000259" key="5">
    <source>
        <dbReference type="Pfam" id="PF00675"/>
    </source>
</evidence>
<keyword evidence="8" id="KW-1185">Reference proteome</keyword>
<dbReference type="GO" id="GO:0006508">
    <property type="term" value="P:proteolysis"/>
    <property type="evidence" value="ECO:0007669"/>
    <property type="project" value="InterPro"/>
</dbReference>
<evidence type="ECO:0000256" key="2">
    <source>
        <dbReference type="ARBA" id="ARBA00007261"/>
    </source>
</evidence>
<comment type="cofactor">
    <cofactor evidence="1">
        <name>Zn(2+)</name>
        <dbReference type="ChEBI" id="CHEBI:29105"/>
    </cofactor>
</comment>
<reference evidence="7" key="1">
    <citation type="submission" date="2022-09" db="EMBL/GenBank/DDBJ databases">
        <title>Rhodovastum sp. nov. RN2-1 isolated from soil in Seongnam, South Korea.</title>
        <authorList>
            <person name="Le N.T."/>
        </authorList>
    </citation>
    <scope>NUCLEOTIDE SEQUENCE</scope>
    <source>
        <strain evidence="7">RN2-1</strain>
    </source>
</reference>
<dbReference type="InterPro" id="IPR011249">
    <property type="entry name" value="Metalloenz_LuxS/M16"/>
</dbReference>
<keyword evidence="3" id="KW-0645">Protease</keyword>
<dbReference type="InterPro" id="IPR007863">
    <property type="entry name" value="Peptidase_M16_C"/>
</dbReference>
<dbReference type="SUPFAM" id="SSF63411">
    <property type="entry name" value="LuxS/MPP-like metallohydrolase"/>
    <property type="match status" value="2"/>
</dbReference>